<protein>
    <recommendedName>
        <fullName evidence="9">Chaperone protein DnaJ</fullName>
    </recommendedName>
</protein>
<dbReference type="RefSeq" id="WP_377771612.1">
    <property type="nucleotide sequence ID" value="NZ_JBHUOQ010000001.1"/>
</dbReference>
<comment type="subcellular location">
    <subcellularLocation>
        <location evidence="9">Cytoplasm</location>
    </subcellularLocation>
</comment>
<evidence type="ECO:0000313" key="13">
    <source>
        <dbReference type="EMBL" id="MFD2829533.1"/>
    </source>
</evidence>
<dbReference type="CDD" id="cd10747">
    <property type="entry name" value="DnaJ_C"/>
    <property type="match status" value="1"/>
</dbReference>
<dbReference type="CDD" id="cd06257">
    <property type="entry name" value="DnaJ"/>
    <property type="match status" value="1"/>
</dbReference>
<dbReference type="PROSITE" id="PS00636">
    <property type="entry name" value="DNAJ_1"/>
    <property type="match status" value="1"/>
</dbReference>
<name>A0ABW5WTC3_9STAP</name>
<keyword evidence="5 9" id="KW-0863">Zinc-finger</keyword>
<keyword evidence="3 9" id="KW-0479">Metal-binding</keyword>
<dbReference type="InterPro" id="IPR018253">
    <property type="entry name" value="DnaJ_domain_CS"/>
</dbReference>
<feature type="binding site" evidence="9">
    <location>
        <position position="205"/>
    </location>
    <ligand>
        <name>Zn(2+)</name>
        <dbReference type="ChEBI" id="CHEBI:29105"/>
        <label>1</label>
    </ligand>
</feature>
<dbReference type="InterPro" id="IPR012724">
    <property type="entry name" value="DnaJ"/>
</dbReference>
<accession>A0ABW5WTC3</accession>
<dbReference type="InterPro" id="IPR036869">
    <property type="entry name" value="J_dom_sf"/>
</dbReference>
<evidence type="ECO:0000256" key="6">
    <source>
        <dbReference type="ARBA" id="ARBA00022833"/>
    </source>
</evidence>
<dbReference type="SUPFAM" id="SSF57938">
    <property type="entry name" value="DnaJ/Hsp40 cysteine-rich domain"/>
    <property type="match status" value="1"/>
</dbReference>
<dbReference type="PANTHER" id="PTHR43096">
    <property type="entry name" value="DNAJ HOMOLOG 1, MITOCHONDRIAL-RELATED"/>
    <property type="match status" value="1"/>
</dbReference>
<dbReference type="PANTHER" id="PTHR43096:SF48">
    <property type="entry name" value="CHAPERONE PROTEIN DNAJ"/>
    <property type="match status" value="1"/>
</dbReference>
<dbReference type="Pfam" id="PF01556">
    <property type="entry name" value="DnaJ_C"/>
    <property type="match status" value="1"/>
</dbReference>
<comment type="function">
    <text evidence="9">Participates actively in the response to hyperosmotic and heat shock by preventing the aggregation of stress-denatured proteins and by disaggregating proteins, also in an autonomous, DnaK-independent fashion. Unfolded proteins bind initially to DnaJ; upon interaction with the DnaJ-bound protein, DnaK hydrolyzes its bound ATP, resulting in the formation of a stable complex. GrpE releases ADP from DnaK; ATP binding to DnaK triggers the release of the substrate protein, thus completing the reaction cycle. Several rounds of ATP-dependent interactions between DnaJ, DnaK and GrpE are required for fully efficient folding. Also involved, together with DnaK and GrpE, in the DNA replication of plasmids through activation of initiation proteins.</text>
</comment>
<feature type="repeat" description="CXXCXGXG motif" evidence="9">
    <location>
        <begin position="202"/>
        <end position="209"/>
    </location>
</feature>
<evidence type="ECO:0000256" key="3">
    <source>
        <dbReference type="ARBA" id="ARBA00022723"/>
    </source>
</evidence>
<dbReference type="NCBIfam" id="NF010873">
    <property type="entry name" value="PRK14280.1"/>
    <property type="match status" value="1"/>
</dbReference>
<feature type="repeat" description="CXXCXGXG motif" evidence="9">
    <location>
        <begin position="162"/>
        <end position="169"/>
    </location>
</feature>
<evidence type="ECO:0000259" key="11">
    <source>
        <dbReference type="PROSITE" id="PS50076"/>
    </source>
</evidence>
<dbReference type="EMBL" id="JBHUOQ010000001">
    <property type="protein sequence ID" value="MFD2829533.1"/>
    <property type="molecule type" value="Genomic_DNA"/>
</dbReference>
<dbReference type="InterPro" id="IPR001305">
    <property type="entry name" value="HSP_DnaJ_Cys-rich_dom"/>
</dbReference>
<comment type="cofactor">
    <cofactor evidence="9">
        <name>Zn(2+)</name>
        <dbReference type="ChEBI" id="CHEBI:29105"/>
    </cofactor>
    <text evidence="9">Binds 2 Zn(2+) ions per monomer.</text>
</comment>
<comment type="domain">
    <text evidence="9">The J domain is necessary and sufficient to stimulate DnaK ATPase activity. Zinc center 1 plays an important role in the autonomous, DnaK-independent chaperone activity of DnaJ. Zinc center 2 is essential for interaction with DnaK and for DnaJ activity.</text>
</comment>
<organism evidence="13 14">
    <name type="scientific">Corticicoccus populi</name>
    <dbReference type="NCBI Taxonomy" id="1812821"/>
    <lineage>
        <taxon>Bacteria</taxon>
        <taxon>Bacillati</taxon>
        <taxon>Bacillota</taxon>
        <taxon>Bacilli</taxon>
        <taxon>Bacillales</taxon>
        <taxon>Staphylococcaceae</taxon>
        <taxon>Corticicoccus</taxon>
    </lineage>
</organism>
<dbReference type="Pfam" id="PF00226">
    <property type="entry name" value="DnaJ"/>
    <property type="match status" value="1"/>
</dbReference>
<evidence type="ECO:0000256" key="2">
    <source>
        <dbReference type="ARBA" id="ARBA00022705"/>
    </source>
</evidence>
<dbReference type="HAMAP" id="MF_01152">
    <property type="entry name" value="DnaJ"/>
    <property type="match status" value="1"/>
</dbReference>
<feature type="binding site" evidence="9">
    <location>
        <position position="148"/>
    </location>
    <ligand>
        <name>Zn(2+)</name>
        <dbReference type="ChEBI" id="CHEBI:29105"/>
        <label>1</label>
    </ligand>
</feature>
<evidence type="ECO:0000256" key="4">
    <source>
        <dbReference type="ARBA" id="ARBA00022737"/>
    </source>
</evidence>
<dbReference type="SUPFAM" id="SSF49493">
    <property type="entry name" value="HSP40/DnaJ peptide-binding domain"/>
    <property type="match status" value="2"/>
</dbReference>
<keyword evidence="14" id="KW-1185">Reference proteome</keyword>
<feature type="zinc finger region" description="CR-type" evidence="10">
    <location>
        <begin position="132"/>
        <end position="214"/>
    </location>
</feature>
<feature type="repeat" description="CXXCXGXG motif" evidence="9">
    <location>
        <begin position="145"/>
        <end position="152"/>
    </location>
</feature>
<dbReference type="SUPFAM" id="SSF46565">
    <property type="entry name" value="Chaperone J-domain"/>
    <property type="match status" value="1"/>
</dbReference>
<proteinExistence type="inferred from homology"/>
<feature type="domain" description="J" evidence="11">
    <location>
        <begin position="5"/>
        <end position="69"/>
    </location>
</feature>
<reference evidence="14" key="1">
    <citation type="journal article" date="2019" name="Int. J. Syst. Evol. Microbiol.">
        <title>The Global Catalogue of Microorganisms (GCM) 10K type strain sequencing project: providing services to taxonomists for standard genome sequencing and annotation.</title>
        <authorList>
            <consortium name="The Broad Institute Genomics Platform"/>
            <consortium name="The Broad Institute Genome Sequencing Center for Infectious Disease"/>
            <person name="Wu L."/>
            <person name="Ma J."/>
        </authorList>
    </citation>
    <scope>NUCLEOTIDE SEQUENCE [LARGE SCALE GENOMIC DNA]</scope>
    <source>
        <strain evidence="14">KCTC 33575</strain>
    </source>
</reference>
<dbReference type="PRINTS" id="PR00625">
    <property type="entry name" value="JDOMAIN"/>
</dbReference>
<keyword evidence="7 9" id="KW-0346">Stress response</keyword>
<dbReference type="Gene3D" id="2.60.260.20">
    <property type="entry name" value="Urease metallochaperone UreE, N-terminal domain"/>
    <property type="match status" value="2"/>
</dbReference>
<dbReference type="Gene3D" id="2.10.230.10">
    <property type="entry name" value="Heat shock protein DnaJ, cysteine-rich domain"/>
    <property type="match status" value="1"/>
</dbReference>
<feature type="repeat" description="CXXCXGXG motif" evidence="9">
    <location>
        <begin position="188"/>
        <end position="195"/>
    </location>
</feature>
<feature type="binding site" evidence="9">
    <location>
        <position position="165"/>
    </location>
    <ligand>
        <name>Zn(2+)</name>
        <dbReference type="ChEBI" id="CHEBI:29105"/>
        <label>2</label>
    </ligand>
</feature>
<dbReference type="InterPro" id="IPR008971">
    <property type="entry name" value="HSP40/DnaJ_pept-bd"/>
</dbReference>
<dbReference type="Proteomes" id="UP001597519">
    <property type="component" value="Unassembled WGS sequence"/>
</dbReference>
<dbReference type="SMART" id="SM00271">
    <property type="entry name" value="DnaJ"/>
    <property type="match status" value="1"/>
</dbReference>
<feature type="binding site" evidence="9">
    <location>
        <position position="145"/>
    </location>
    <ligand>
        <name>Zn(2+)</name>
        <dbReference type="ChEBI" id="CHEBI:29105"/>
        <label>1</label>
    </ligand>
</feature>
<dbReference type="NCBIfam" id="TIGR02349">
    <property type="entry name" value="DnaJ_bact"/>
    <property type="match status" value="1"/>
</dbReference>
<evidence type="ECO:0000256" key="8">
    <source>
        <dbReference type="ARBA" id="ARBA00023186"/>
    </source>
</evidence>
<keyword evidence="6 9" id="KW-0862">Zinc</keyword>
<dbReference type="NCBIfam" id="NF008035">
    <property type="entry name" value="PRK10767.1"/>
    <property type="match status" value="1"/>
</dbReference>
<evidence type="ECO:0000256" key="7">
    <source>
        <dbReference type="ARBA" id="ARBA00023016"/>
    </source>
</evidence>
<feature type="domain" description="CR-type" evidence="12">
    <location>
        <begin position="132"/>
        <end position="214"/>
    </location>
</feature>
<comment type="similarity">
    <text evidence="9">Belongs to the DnaJ family.</text>
</comment>
<dbReference type="InterPro" id="IPR002939">
    <property type="entry name" value="DnaJ_C"/>
</dbReference>
<dbReference type="PROSITE" id="PS50076">
    <property type="entry name" value="DNAJ_2"/>
    <property type="match status" value="1"/>
</dbReference>
<keyword evidence="8 9" id="KW-0143">Chaperone</keyword>
<evidence type="ECO:0000256" key="9">
    <source>
        <dbReference type="HAMAP-Rule" id="MF_01152"/>
    </source>
</evidence>
<evidence type="ECO:0000259" key="12">
    <source>
        <dbReference type="PROSITE" id="PS51188"/>
    </source>
</evidence>
<dbReference type="InterPro" id="IPR036410">
    <property type="entry name" value="HSP_DnaJ_Cys-rich_dom_sf"/>
</dbReference>
<keyword evidence="4 9" id="KW-0677">Repeat</keyword>
<dbReference type="Gene3D" id="1.10.287.110">
    <property type="entry name" value="DnaJ domain"/>
    <property type="match status" value="1"/>
</dbReference>
<evidence type="ECO:0000256" key="10">
    <source>
        <dbReference type="PROSITE-ProRule" id="PRU00546"/>
    </source>
</evidence>
<feature type="binding site" evidence="9">
    <location>
        <position position="188"/>
    </location>
    <ligand>
        <name>Zn(2+)</name>
        <dbReference type="ChEBI" id="CHEBI:29105"/>
        <label>2</label>
    </ligand>
</feature>
<dbReference type="PROSITE" id="PS51188">
    <property type="entry name" value="ZF_CR"/>
    <property type="match status" value="1"/>
</dbReference>
<sequence length="375" mass="40872">MAKRDYYEVLGVQKGASKDEIKKAYRKLSKKYHPDINQEEGADAKFKEIAEAYEVLSDEDKKAQYDRFGHEGMNQQFGGGGGGFGGAGGFGGFEDVFSSFFGGGRRQDPNAPQKGDDLQYTMTINFDEAIFGAVKTIKIKKEVTCDTCDGNGAKPGTSKSTCGMCSGSGRVAVEQNTPFGRIQTERTCPTCGGTGQEIKDPCNKCKGAGTVTKDVEVEVTIPEGVDNGQQVRLHGKGEPGINGGPAGDLYIVFRVKPDSRFTRDGDDIHYELPISFAQAALGDEIKVPTINAEVVLTIPAGTQSGRRFRLKEKGVKNVHGYGYGDQFVTVKVVTPTKLSEKEVELFRDLAEQSGEDINEQQESFMDRTRRFFKGD</sequence>
<keyword evidence="1 9" id="KW-0963">Cytoplasm</keyword>
<evidence type="ECO:0000256" key="1">
    <source>
        <dbReference type="ARBA" id="ARBA00022490"/>
    </source>
</evidence>
<keyword evidence="2 9" id="KW-0235">DNA replication</keyword>
<gene>
    <name evidence="9 13" type="primary">dnaJ</name>
    <name evidence="13" type="ORF">ACFSX4_03570</name>
</gene>
<comment type="caution">
    <text evidence="13">The sequence shown here is derived from an EMBL/GenBank/DDBJ whole genome shotgun (WGS) entry which is preliminary data.</text>
</comment>
<evidence type="ECO:0000256" key="5">
    <source>
        <dbReference type="ARBA" id="ARBA00022771"/>
    </source>
</evidence>
<dbReference type="CDD" id="cd10719">
    <property type="entry name" value="DnaJ_zf"/>
    <property type="match status" value="1"/>
</dbReference>
<evidence type="ECO:0000313" key="14">
    <source>
        <dbReference type="Proteomes" id="UP001597519"/>
    </source>
</evidence>
<dbReference type="Pfam" id="PF00684">
    <property type="entry name" value="DnaJ_CXXCXGXG"/>
    <property type="match status" value="1"/>
</dbReference>
<dbReference type="InterPro" id="IPR001623">
    <property type="entry name" value="DnaJ_domain"/>
</dbReference>
<feature type="binding site" evidence="9">
    <location>
        <position position="162"/>
    </location>
    <ligand>
        <name>Zn(2+)</name>
        <dbReference type="ChEBI" id="CHEBI:29105"/>
        <label>2</label>
    </ligand>
</feature>
<feature type="binding site" evidence="9">
    <location>
        <position position="191"/>
    </location>
    <ligand>
        <name>Zn(2+)</name>
        <dbReference type="ChEBI" id="CHEBI:29105"/>
        <label>2</label>
    </ligand>
</feature>
<feature type="binding site" evidence="9">
    <location>
        <position position="202"/>
    </location>
    <ligand>
        <name>Zn(2+)</name>
        <dbReference type="ChEBI" id="CHEBI:29105"/>
        <label>1</label>
    </ligand>
</feature>
<comment type="subunit">
    <text evidence="9">Homodimer.</text>
</comment>